<feature type="domain" description="Major facilitator superfamily (MFS) profile" evidence="9">
    <location>
        <begin position="8"/>
        <end position="459"/>
    </location>
</feature>
<accession>A0AB39BGU5</accession>
<dbReference type="GO" id="GO:0005886">
    <property type="term" value="C:plasma membrane"/>
    <property type="evidence" value="ECO:0007669"/>
    <property type="project" value="UniProtKB-SubCell"/>
</dbReference>
<dbReference type="InterPro" id="IPR036259">
    <property type="entry name" value="MFS_trans_sf"/>
</dbReference>
<keyword evidence="6 8" id="KW-1133">Transmembrane helix</keyword>
<gene>
    <name evidence="10" type="ORF">ABFY20_01135</name>
</gene>
<protein>
    <submittedName>
        <fullName evidence="10">MDR family MFS transporter</fullName>
    </submittedName>
</protein>
<feature type="transmembrane region" description="Helical" evidence="8">
    <location>
        <begin position="99"/>
        <end position="121"/>
    </location>
</feature>
<organism evidence="10">
    <name type="scientific">Herbiconiux sp. A18JL235</name>
    <dbReference type="NCBI Taxonomy" id="3152363"/>
    <lineage>
        <taxon>Bacteria</taxon>
        <taxon>Bacillati</taxon>
        <taxon>Actinomycetota</taxon>
        <taxon>Actinomycetes</taxon>
        <taxon>Micrococcales</taxon>
        <taxon>Microbacteriaceae</taxon>
        <taxon>Herbiconiux</taxon>
    </lineage>
</organism>
<dbReference type="RefSeq" id="WP_368498113.1">
    <property type="nucleotide sequence ID" value="NZ_CP162511.1"/>
</dbReference>
<dbReference type="GO" id="GO:0022857">
    <property type="term" value="F:transmembrane transporter activity"/>
    <property type="evidence" value="ECO:0007669"/>
    <property type="project" value="InterPro"/>
</dbReference>
<dbReference type="EMBL" id="CP162511">
    <property type="protein sequence ID" value="XDI05725.1"/>
    <property type="molecule type" value="Genomic_DNA"/>
</dbReference>
<reference evidence="10" key="1">
    <citation type="submission" date="2024-05" db="EMBL/GenBank/DDBJ databases">
        <title>Herbiconiux sp. A18JL235.</title>
        <authorList>
            <person name="Zhang G."/>
        </authorList>
    </citation>
    <scope>NUCLEOTIDE SEQUENCE</scope>
    <source>
        <strain evidence="10">A18JL235</strain>
    </source>
</reference>
<evidence type="ECO:0000256" key="3">
    <source>
        <dbReference type="ARBA" id="ARBA00022448"/>
    </source>
</evidence>
<feature type="transmembrane region" description="Helical" evidence="8">
    <location>
        <begin position="74"/>
        <end position="93"/>
    </location>
</feature>
<evidence type="ECO:0000256" key="5">
    <source>
        <dbReference type="ARBA" id="ARBA00022692"/>
    </source>
</evidence>
<feature type="transmembrane region" description="Helical" evidence="8">
    <location>
        <begin position="263"/>
        <end position="284"/>
    </location>
</feature>
<dbReference type="InterPro" id="IPR004638">
    <property type="entry name" value="EmrB-like"/>
</dbReference>
<evidence type="ECO:0000313" key="10">
    <source>
        <dbReference type="EMBL" id="XDI05725.1"/>
    </source>
</evidence>
<feature type="transmembrane region" description="Helical" evidence="8">
    <location>
        <begin position="224"/>
        <end position="243"/>
    </location>
</feature>
<dbReference type="Gene3D" id="1.20.1250.20">
    <property type="entry name" value="MFS general substrate transporter like domains"/>
    <property type="match status" value="2"/>
</dbReference>
<evidence type="ECO:0000256" key="4">
    <source>
        <dbReference type="ARBA" id="ARBA00022475"/>
    </source>
</evidence>
<evidence type="ECO:0000256" key="6">
    <source>
        <dbReference type="ARBA" id="ARBA00022989"/>
    </source>
</evidence>
<evidence type="ECO:0000256" key="1">
    <source>
        <dbReference type="ARBA" id="ARBA00004651"/>
    </source>
</evidence>
<name>A0AB39BGU5_9MICO</name>
<keyword evidence="4" id="KW-1003">Cell membrane</keyword>
<dbReference type="SUPFAM" id="SSF103473">
    <property type="entry name" value="MFS general substrate transporter"/>
    <property type="match status" value="1"/>
</dbReference>
<feature type="transmembrane region" description="Helical" evidence="8">
    <location>
        <begin position="162"/>
        <end position="181"/>
    </location>
</feature>
<comment type="subcellular location">
    <subcellularLocation>
        <location evidence="1">Cell membrane</location>
        <topology evidence="1">Multi-pass membrane protein</topology>
    </subcellularLocation>
</comment>
<dbReference type="Pfam" id="PF07690">
    <property type="entry name" value="MFS_1"/>
    <property type="match status" value="1"/>
</dbReference>
<feature type="transmembrane region" description="Helical" evidence="8">
    <location>
        <begin position="193"/>
        <end position="212"/>
    </location>
</feature>
<feature type="transmembrane region" description="Helical" evidence="8">
    <location>
        <begin position="437"/>
        <end position="454"/>
    </location>
</feature>
<dbReference type="PROSITE" id="PS50850">
    <property type="entry name" value="MFS"/>
    <property type="match status" value="1"/>
</dbReference>
<comment type="similarity">
    <text evidence="2">Belongs to the major facilitator superfamily. EmrB family.</text>
</comment>
<evidence type="ECO:0000256" key="8">
    <source>
        <dbReference type="SAM" id="Phobius"/>
    </source>
</evidence>
<feature type="transmembrane region" description="Helical" evidence="8">
    <location>
        <begin position="329"/>
        <end position="347"/>
    </location>
</feature>
<keyword evidence="3" id="KW-0813">Transport</keyword>
<feature type="transmembrane region" description="Helical" evidence="8">
    <location>
        <begin position="353"/>
        <end position="382"/>
    </location>
</feature>
<dbReference type="PANTHER" id="PTHR42718:SF9">
    <property type="entry name" value="MAJOR FACILITATOR SUPERFAMILY MULTIDRUG TRANSPORTER MFSC"/>
    <property type="match status" value="1"/>
</dbReference>
<dbReference type="AlphaFoldDB" id="A0AB39BGU5"/>
<feature type="transmembrane region" description="Helical" evidence="8">
    <location>
        <begin position="296"/>
        <end position="317"/>
    </location>
</feature>
<dbReference type="PANTHER" id="PTHR42718">
    <property type="entry name" value="MAJOR FACILITATOR SUPERFAMILY MULTIDRUG TRANSPORTER MFSC"/>
    <property type="match status" value="1"/>
</dbReference>
<dbReference type="InterPro" id="IPR020846">
    <property type="entry name" value="MFS_dom"/>
</dbReference>
<feature type="transmembrane region" description="Helical" evidence="8">
    <location>
        <begin position="403"/>
        <end position="425"/>
    </location>
</feature>
<dbReference type="NCBIfam" id="TIGR00711">
    <property type="entry name" value="efflux_EmrB"/>
    <property type="match status" value="1"/>
</dbReference>
<keyword evidence="7 8" id="KW-0472">Membrane</keyword>
<sequence>MDKNLRRLAIALVVGAMAPLFDATIVSVALHTLAGDLNASIETIQWVSTGYLLAMGVTVPLVGWLQNRIGGRRLWMAALVVFLVGSILCSLAWDAGSLIAFRVVQGVGAGAMMPLLTTLLMQAARGQALGRTMAVVSLPTALGPILGPVIGGLILGAGAWPWLFWVNVPFAAVALVLAWRFIPADGPTGAAKLDVVGLTLLSPAVVGLLYGLSNAGSAGGFARFDVWAPLAAGLALLAAFTLWATRAKRAALVDLRLMRHRPLAAASGAMFLMGAALYGGMLLLPLSFQELRGTDALGAGLLLIPQGVGSLLSRSLAGRLTDRIGARTVAILGFAVVLVATVPFAFADASTNLWWICAVLVVRGMGLGAVMIPIMAVGFVGLEQHEIPHASTITRLSQQLGGAFGTAVLAVVLAGAAAGGGSGAVETDAVGAFQQSFWWAIGITAVAMLLSFLLPGRSPVAEPDETAEPATAASAPSRA</sequence>
<feature type="transmembrane region" description="Helical" evidence="8">
    <location>
        <begin position="44"/>
        <end position="62"/>
    </location>
</feature>
<dbReference type="CDD" id="cd17503">
    <property type="entry name" value="MFS_LmrB_MDR_like"/>
    <property type="match status" value="1"/>
</dbReference>
<keyword evidence="5 8" id="KW-0812">Transmembrane</keyword>
<evidence type="ECO:0000256" key="7">
    <source>
        <dbReference type="ARBA" id="ARBA00023136"/>
    </source>
</evidence>
<evidence type="ECO:0000256" key="2">
    <source>
        <dbReference type="ARBA" id="ARBA00008537"/>
    </source>
</evidence>
<evidence type="ECO:0000259" key="9">
    <source>
        <dbReference type="PROSITE" id="PS50850"/>
    </source>
</evidence>
<proteinExistence type="inferred from homology"/>
<dbReference type="InterPro" id="IPR011701">
    <property type="entry name" value="MFS"/>
</dbReference>
<feature type="transmembrane region" description="Helical" evidence="8">
    <location>
        <begin position="133"/>
        <end position="156"/>
    </location>
</feature>